<name>A0A812J4D3_9DINO</name>
<sequence length="140" mass="15265">MSRAWRSDAPERAPRSPSALDSLLRSVQLRLPGVSPSDQTPVDPASADDECCGVCPERLLPETQAHQLSVPFLSCRRRRGIGLVMGGAEQSGSWLAQSGCDGPSLAAAEGWAPFARQCEDRSHVASCRNTMLHRAVWRRR</sequence>
<dbReference type="EMBL" id="CAJNDS010000349">
    <property type="protein sequence ID" value="CAE7196537.1"/>
    <property type="molecule type" value="Genomic_DNA"/>
</dbReference>
<evidence type="ECO:0000313" key="3">
    <source>
        <dbReference type="Proteomes" id="UP000604046"/>
    </source>
</evidence>
<reference evidence="2" key="1">
    <citation type="submission" date="2021-02" db="EMBL/GenBank/DDBJ databases">
        <authorList>
            <person name="Dougan E. K."/>
            <person name="Rhodes N."/>
            <person name="Thang M."/>
            <person name="Chan C."/>
        </authorList>
    </citation>
    <scope>NUCLEOTIDE SEQUENCE</scope>
</reference>
<gene>
    <name evidence="2" type="ORF">SNAT2548_LOCUS5486</name>
</gene>
<dbReference type="AlphaFoldDB" id="A0A812J4D3"/>
<feature type="region of interest" description="Disordered" evidence="1">
    <location>
        <begin position="1"/>
        <end position="20"/>
    </location>
</feature>
<organism evidence="2 3">
    <name type="scientific">Symbiodinium natans</name>
    <dbReference type="NCBI Taxonomy" id="878477"/>
    <lineage>
        <taxon>Eukaryota</taxon>
        <taxon>Sar</taxon>
        <taxon>Alveolata</taxon>
        <taxon>Dinophyceae</taxon>
        <taxon>Suessiales</taxon>
        <taxon>Symbiodiniaceae</taxon>
        <taxon>Symbiodinium</taxon>
    </lineage>
</organism>
<feature type="compositionally biased region" description="Basic and acidic residues" evidence="1">
    <location>
        <begin position="1"/>
        <end position="14"/>
    </location>
</feature>
<evidence type="ECO:0000256" key="1">
    <source>
        <dbReference type="SAM" id="MobiDB-lite"/>
    </source>
</evidence>
<proteinExistence type="predicted"/>
<keyword evidence="3" id="KW-1185">Reference proteome</keyword>
<comment type="caution">
    <text evidence="2">The sequence shown here is derived from an EMBL/GenBank/DDBJ whole genome shotgun (WGS) entry which is preliminary data.</text>
</comment>
<protein>
    <submittedName>
        <fullName evidence="2">Uncharacterized protein</fullName>
    </submittedName>
</protein>
<evidence type="ECO:0000313" key="2">
    <source>
        <dbReference type="EMBL" id="CAE7196537.1"/>
    </source>
</evidence>
<dbReference type="Proteomes" id="UP000604046">
    <property type="component" value="Unassembled WGS sequence"/>
</dbReference>
<accession>A0A812J4D3</accession>